<comment type="caution">
    <text evidence="2">The sequence shown here is derived from an EMBL/GenBank/DDBJ whole genome shotgun (WGS) entry which is preliminary data.</text>
</comment>
<reference evidence="2 3" key="1">
    <citation type="submission" date="2018-06" db="EMBL/GenBank/DDBJ databases">
        <title>Novel Chryseobacterium species.</title>
        <authorList>
            <person name="Newman J."/>
            <person name="Hugo C."/>
            <person name="Oosthuizen L."/>
            <person name="Charimba G."/>
        </authorList>
    </citation>
    <scope>NUCLEOTIDE SEQUENCE [LARGE SCALE GENOMIC DNA]</scope>
    <source>
        <strain evidence="2 3">7_F195</strain>
    </source>
</reference>
<organism evidence="2 3">
    <name type="scientific">Chryseobacterium pennipullorum</name>
    <dbReference type="NCBI Taxonomy" id="2258963"/>
    <lineage>
        <taxon>Bacteria</taxon>
        <taxon>Pseudomonadati</taxon>
        <taxon>Bacteroidota</taxon>
        <taxon>Flavobacteriia</taxon>
        <taxon>Flavobacteriales</taxon>
        <taxon>Weeksellaceae</taxon>
        <taxon>Chryseobacterium group</taxon>
        <taxon>Chryseobacterium</taxon>
    </lineage>
</organism>
<keyword evidence="3" id="KW-1185">Reference proteome</keyword>
<evidence type="ECO:0000256" key="1">
    <source>
        <dbReference type="SAM" id="SignalP"/>
    </source>
</evidence>
<sequence>MTHTLKKTFVAVLLAIFGSAILYNCEPEADSLGEQLFDKDAAQGNETPHDLIAYNINNNDSVRSDASKLISGLNTAGTSISVGVLGAFNEGQFGMQRASYVTQLRMPVNNFDFNGPKPIVDSVVLVLRTPANTADDIYYISDSIKAPGAYDKNNFPIGDELVSVSIEKKSYPVRKYGRIGGASKSMKINVHEVTTFLDTNTEAFTRSNANVSTGALLGSAVFDGNVSTVSITKKSDNTTVFTGNLGFRMRLDKDFFQTHIADKKGKPELQDAANFIRYFKGIKISAEATDGYLFQFSPNDMELIMYYKYDRTTNGTVTRQQANLDFNLTSPNARIGLYEYNRAGSAVSTALAGSNQVNGDPRLFVQGMGGPSIGVKIPDTTIDSLKTLYQKNKAAIIGARIRVFVDPATWKNTHSVDGDRKFTLVQTSQKDGKTLTDFTSDANLGFNIYNYNKTPEYYDFVVTKTVKDIVEGVKDADGNVIVNKPLYIAAGSFLRSAQGAAAGAKYTTRSIDMNRTVLVGSEKINPHRIKLRVTYGTKK</sequence>
<dbReference type="AlphaFoldDB" id="A0A3D9B477"/>
<protein>
    <submittedName>
        <fullName evidence="2">DUF4270 domain-containing protein</fullName>
    </submittedName>
</protein>
<gene>
    <name evidence="2" type="ORF">DRF67_06415</name>
</gene>
<accession>A0A3D9B477</accession>
<dbReference type="EMBL" id="QNVV01000004">
    <property type="protein sequence ID" value="REC48461.1"/>
    <property type="molecule type" value="Genomic_DNA"/>
</dbReference>
<dbReference type="InterPro" id="IPR025366">
    <property type="entry name" value="DUF4270"/>
</dbReference>
<dbReference type="Pfam" id="PF14092">
    <property type="entry name" value="DUF4270"/>
    <property type="match status" value="1"/>
</dbReference>
<name>A0A3D9B477_9FLAO</name>
<dbReference type="OrthoDB" id="1466062at2"/>
<feature type="signal peptide" evidence="1">
    <location>
        <begin position="1"/>
        <end position="22"/>
    </location>
</feature>
<evidence type="ECO:0000313" key="2">
    <source>
        <dbReference type="EMBL" id="REC48461.1"/>
    </source>
</evidence>
<keyword evidence="1" id="KW-0732">Signal</keyword>
<proteinExistence type="predicted"/>
<feature type="chain" id="PRO_5017580667" evidence="1">
    <location>
        <begin position="23"/>
        <end position="539"/>
    </location>
</feature>
<dbReference type="RefSeq" id="WP_115927487.1">
    <property type="nucleotide sequence ID" value="NZ_QNVV01000004.1"/>
</dbReference>
<evidence type="ECO:0000313" key="3">
    <source>
        <dbReference type="Proteomes" id="UP000256257"/>
    </source>
</evidence>
<dbReference type="Proteomes" id="UP000256257">
    <property type="component" value="Unassembled WGS sequence"/>
</dbReference>